<keyword evidence="8" id="KW-1185">Reference proteome</keyword>
<dbReference type="GO" id="GO:0032981">
    <property type="term" value="P:mitochondrial respiratory chain complex I assembly"/>
    <property type="evidence" value="ECO:0007669"/>
    <property type="project" value="TreeGrafter"/>
</dbReference>
<dbReference type="Pfam" id="PF10609">
    <property type="entry name" value="ParA"/>
    <property type="match status" value="1"/>
</dbReference>
<dbReference type="PANTHER" id="PTHR42961:SF2">
    <property type="entry name" value="IRON-SULFUR PROTEIN NUBPL"/>
    <property type="match status" value="1"/>
</dbReference>
<evidence type="ECO:0000313" key="8">
    <source>
        <dbReference type="Proteomes" id="UP000030693"/>
    </source>
</evidence>
<evidence type="ECO:0000256" key="1">
    <source>
        <dbReference type="ARBA" id="ARBA00022723"/>
    </source>
</evidence>
<dbReference type="PANTHER" id="PTHR42961">
    <property type="entry name" value="IRON-SULFUR PROTEIN NUBPL"/>
    <property type="match status" value="1"/>
</dbReference>
<dbReference type="GO" id="GO:0046872">
    <property type="term" value="F:metal ion binding"/>
    <property type="evidence" value="ECO:0007669"/>
    <property type="project" value="UniProtKB-KW"/>
</dbReference>
<dbReference type="RefSeq" id="XP_009497139.1">
    <property type="nucleotide sequence ID" value="XM_009498864.1"/>
</dbReference>
<dbReference type="eggNOG" id="KOG3022">
    <property type="taxonomic scope" value="Eukaryota"/>
</dbReference>
<keyword evidence="1" id="KW-0479">Metal-binding</keyword>
<keyword evidence="3" id="KW-0067">ATP-binding</keyword>
<dbReference type="GO" id="GO:0005739">
    <property type="term" value="C:mitochondrion"/>
    <property type="evidence" value="ECO:0007669"/>
    <property type="project" value="TreeGrafter"/>
</dbReference>
<dbReference type="STRING" id="691883.A0A058Z5A4"/>
<dbReference type="AlphaFoldDB" id="A0A058Z5A4"/>
<keyword evidence="4" id="KW-0408">Iron</keyword>
<dbReference type="Gene3D" id="3.40.50.300">
    <property type="entry name" value="P-loop containing nucleotide triphosphate hydrolases"/>
    <property type="match status" value="1"/>
</dbReference>
<dbReference type="EMBL" id="KB932208">
    <property type="protein sequence ID" value="KCV68707.1"/>
    <property type="molecule type" value="Genomic_DNA"/>
</dbReference>
<dbReference type="GeneID" id="20529720"/>
<dbReference type="HAMAP" id="MF_02040">
    <property type="entry name" value="Mrp_NBP35"/>
    <property type="match status" value="1"/>
</dbReference>
<dbReference type="FunFam" id="3.40.50.300:FF:001278">
    <property type="entry name" value="Iron-sulfur cluster carrier protein"/>
    <property type="match status" value="1"/>
</dbReference>
<name>A0A058Z5A4_FONAL</name>
<evidence type="ECO:0000256" key="4">
    <source>
        <dbReference type="ARBA" id="ARBA00023004"/>
    </source>
</evidence>
<evidence type="ECO:0008006" key="9">
    <source>
        <dbReference type="Google" id="ProtNLM"/>
    </source>
</evidence>
<dbReference type="OMA" id="CNHESHI"/>
<dbReference type="GO" id="GO:0051539">
    <property type="term" value="F:4 iron, 4 sulfur cluster binding"/>
    <property type="evidence" value="ECO:0007669"/>
    <property type="project" value="TreeGrafter"/>
</dbReference>
<comment type="similarity">
    <text evidence="6">Belongs to the Mrp/NBP35 ATP-binding proteins family.</text>
</comment>
<dbReference type="Proteomes" id="UP000030693">
    <property type="component" value="Unassembled WGS sequence"/>
</dbReference>
<dbReference type="GO" id="GO:0140663">
    <property type="term" value="F:ATP-dependent FeS chaperone activity"/>
    <property type="evidence" value="ECO:0007669"/>
    <property type="project" value="InterPro"/>
</dbReference>
<dbReference type="SUPFAM" id="SSF52540">
    <property type="entry name" value="P-loop containing nucleoside triphosphate hydrolases"/>
    <property type="match status" value="1"/>
</dbReference>
<evidence type="ECO:0000256" key="2">
    <source>
        <dbReference type="ARBA" id="ARBA00022741"/>
    </source>
</evidence>
<reference evidence="7" key="1">
    <citation type="submission" date="2013-04" db="EMBL/GenBank/DDBJ databases">
        <title>The Genome Sequence of Fonticula alba ATCC 38817.</title>
        <authorList>
            <consortium name="The Broad Institute Genomics Platform"/>
            <person name="Russ C."/>
            <person name="Cuomo C."/>
            <person name="Burger G."/>
            <person name="Gray M.W."/>
            <person name="Holland P.W.H."/>
            <person name="King N."/>
            <person name="Lang F.B.F."/>
            <person name="Roger A.J."/>
            <person name="Ruiz-Trillo I."/>
            <person name="Brown M."/>
            <person name="Walker B."/>
            <person name="Young S."/>
            <person name="Zeng Q."/>
            <person name="Gargeya S."/>
            <person name="Fitzgerald M."/>
            <person name="Haas B."/>
            <person name="Abouelleil A."/>
            <person name="Allen A.W."/>
            <person name="Alvarado L."/>
            <person name="Arachchi H.M."/>
            <person name="Berlin A.M."/>
            <person name="Chapman S.B."/>
            <person name="Gainer-Dewar J."/>
            <person name="Goldberg J."/>
            <person name="Griggs A."/>
            <person name="Gujja S."/>
            <person name="Hansen M."/>
            <person name="Howarth C."/>
            <person name="Imamovic A."/>
            <person name="Ireland A."/>
            <person name="Larimer J."/>
            <person name="McCowan C."/>
            <person name="Murphy C."/>
            <person name="Pearson M."/>
            <person name="Poon T.W."/>
            <person name="Priest M."/>
            <person name="Roberts A."/>
            <person name="Saif S."/>
            <person name="Shea T."/>
            <person name="Sisk P."/>
            <person name="Sykes S."/>
            <person name="Wortman J."/>
            <person name="Nusbaum C."/>
            <person name="Birren B."/>
        </authorList>
    </citation>
    <scope>NUCLEOTIDE SEQUENCE [LARGE SCALE GENOMIC DNA]</scope>
    <source>
        <strain evidence="7">ATCC 38817</strain>
    </source>
</reference>
<evidence type="ECO:0000313" key="7">
    <source>
        <dbReference type="EMBL" id="KCV68707.1"/>
    </source>
</evidence>
<accession>A0A058Z5A4</accession>
<evidence type="ECO:0000256" key="3">
    <source>
        <dbReference type="ARBA" id="ARBA00022840"/>
    </source>
</evidence>
<proteinExistence type="inferred from homology"/>
<dbReference type="CDD" id="cd02037">
    <property type="entry name" value="Mrp_NBP35"/>
    <property type="match status" value="1"/>
</dbReference>
<dbReference type="PROSITE" id="PS01215">
    <property type="entry name" value="MRP"/>
    <property type="match status" value="1"/>
</dbReference>
<dbReference type="InterPro" id="IPR027417">
    <property type="entry name" value="P-loop_NTPase"/>
</dbReference>
<keyword evidence="5" id="KW-0411">Iron-sulfur</keyword>
<gene>
    <name evidence="7" type="ORF">H696_04995</name>
</gene>
<evidence type="ECO:0000256" key="5">
    <source>
        <dbReference type="ARBA" id="ARBA00023014"/>
    </source>
</evidence>
<dbReference type="InterPro" id="IPR033756">
    <property type="entry name" value="YlxH/NBP35"/>
</dbReference>
<dbReference type="InterPro" id="IPR019591">
    <property type="entry name" value="Mrp/NBP35_ATP-bd"/>
</dbReference>
<dbReference type="GO" id="GO:0005524">
    <property type="term" value="F:ATP binding"/>
    <property type="evidence" value="ECO:0007669"/>
    <property type="project" value="UniProtKB-KW"/>
</dbReference>
<sequence>MFRLLPFRSPMGASLRQAPRRLHSGCSGGSEAQSSRAEALKAHQAARMARGLPRRQGLPGVRHIITVASGKGGVGKSTVSTNLAAALHHHSGLRVGLLDADVFGPSIPRMVNSEGMEALVDESNKLIPVQNYGLQTMSMGYLVGPDSAVVWRGLMVMKAMEQLTKQVAWKDLDVLIVDTPPGTGDTHLSLFQTLPISGAIIVSTPQHIALGDVRKGIDMFKKVNVPIVGLVQNMSLHQCTRCGHVDHIFGCDGVRDLSDEYGIRLLADLPINAAICDGADHGKPIVLSQASSPAAMAFHSVADAVADHLRRMDEAAAVDA</sequence>
<keyword evidence="2" id="KW-0547">Nucleotide-binding</keyword>
<dbReference type="InterPro" id="IPR000808">
    <property type="entry name" value="Mrp-like_CS"/>
</dbReference>
<dbReference type="GO" id="GO:0016226">
    <property type="term" value="P:iron-sulfur cluster assembly"/>
    <property type="evidence" value="ECO:0007669"/>
    <property type="project" value="InterPro"/>
</dbReference>
<protein>
    <recommendedName>
        <fullName evidence="9">ATP-binding protein</fullName>
    </recommendedName>
</protein>
<organism evidence="7">
    <name type="scientific">Fonticula alba</name>
    <name type="common">Slime mold</name>
    <dbReference type="NCBI Taxonomy" id="691883"/>
    <lineage>
        <taxon>Eukaryota</taxon>
        <taxon>Rotosphaerida</taxon>
        <taxon>Fonticulaceae</taxon>
        <taxon>Fonticula</taxon>
    </lineage>
</organism>
<dbReference type="InterPro" id="IPR044304">
    <property type="entry name" value="NUBPL-like"/>
</dbReference>
<dbReference type="OrthoDB" id="1741334at2759"/>
<evidence type="ECO:0000256" key="6">
    <source>
        <dbReference type="ARBA" id="ARBA00024036"/>
    </source>
</evidence>